<keyword evidence="2" id="KW-0472">Membrane</keyword>
<feature type="compositionally biased region" description="Pro residues" evidence="1">
    <location>
        <begin position="577"/>
        <end position="587"/>
    </location>
</feature>
<dbReference type="EMBL" id="BNCP01000021">
    <property type="protein sequence ID" value="GIL81287.1"/>
    <property type="molecule type" value="Genomic_DNA"/>
</dbReference>
<comment type="caution">
    <text evidence="6">The sequence shown here is derived from an EMBL/GenBank/DDBJ whole genome shotgun (WGS) entry which is preliminary data.</text>
</comment>
<accession>A0A8J4D3X4</accession>
<sequence>MGEPGWPTRKARRLGDPEPSISWYLSCYCIAILSWPFVESRGLPSSFITWNDAFINVTGQDYQVELCECEPAAGVPHGLGCDKDGWFVSNFEYQGSWMGRDGLVPLSRAICCRPCLPGELPRPARFGNTTAARPVAVVAIGCHPSSGKQFRALACETAGSSFVTGFSQAERVGSSSFDEYYPLGQVECCTPAVLLSSGEFWQFKRCDCTTSYSKDCGGSSTGRLLWGFSQWRETAGGEYIPVAPLECCGVCLGNKIPNRANCADLNYCYNNGICTLGACDCFDGFRGVDCSERMDSDDDNNIPWWGTVLIVVGSVMFISFSSIAMRLTFQTIRAHATGGSGPGAGGSESADGLTRPLLLGSLDHEGSAGSLDTDEHDMMWFGDADSCGRGSGDRYGGQSYHSHAPSRVRRHRHQQGGESGGQGDGRGGDDADGGGGGGGGGEMGAAGPEASPAMSTFSASEAIIFQMDDVAQITPPGVGRNPEPISEQPEAEHEALLAEDQGIMQRPHYRYPGVAEVAAAPTAATAAAQGIETLHASAPVLAPPTLQQGPSGALSNSLLHTAASATASLTGTGVLQAPPPPPPPHLQPCPASSLTTVQGRGSGHLNLPGGGGGSGGGDTFGGGSGLTRVASGSLILAAAAAETGPLPIGSSLTHLGTALSVLPGGPVSAIPSLHPHAGQVSQQLLSLPMVLQPQQLELHAVTASMSLSRSNFSLQTGWLDEQLTAERDPPEYDMAPAWSDAGSGVSIRPGSDHQDVMPESVSRIHSSTQLMDLWNVQPLTLATGGGGDGSQDGGGLNNTLGLGQIHGDGVDIVATQCYPTDVTFHPLEQQLHQQHQPLQLPQLHVQAGGGSGAGGGAAAAGFYPYINSSTAEIIEEASIAPPRVGGSWMDIGSGGGGGIQHNATDNNGDATAARMGLFTLGALGHICLDAGSDAAISAVSGPSAGGASLVNQEYGSDYGSETAGGAVTLPGGFGLQGDSGLG</sequence>
<dbReference type="InterPro" id="IPR000742">
    <property type="entry name" value="EGF"/>
</dbReference>
<evidence type="ECO:0000256" key="1">
    <source>
        <dbReference type="SAM" id="MobiDB-lite"/>
    </source>
</evidence>
<feature type="transmembrane region" description="Helical" evidence="2">
    <location>
        <begin position="302"/>
        <end position="325"/>
    </location>
</feature>
<dbReference type="PROSITE" id="PS01186">
    <property type="entry name" value="EGF_2"/>
    <property type="match status" value="1"/>
</dbReference>
<dbReference type="EMBL" id="BNCQ01000002">
    <property type="protein sequence ID" value="GIL95062.1"/>
    <property type="molecule type" value="Genomic_DNA"/>
</dbReference>
<keyword evidence="2" id="KW-0812">Transmembrane</keyword>
<organism evidence="6 7">
    <name type="scientific">Volvox reticuliferus</name>
    <dbReference type="NCBI Taxonomy" id="1737510"/>
    <lineage>
        <taxon>Eukaryota</taxon>
        <taxon>Viridiplantae</taxon>
        <taxon>Chlorophyta</taxon>
        <taxon>core chlorophytes</taxon>
        <taxon>Chlorophyceae</taxon>
        <taxon>CS clade</taxon>
        <taxon>Chlamydomonadales</taxon>
        <taxon>Volvocaceae</taxon>
        <taxon>Volvox</taxon>
    </lineage>
</organism>
<dbReference type="AlphaFoldDB" id="A0A8J4D3X4"/>
<feature type="compositionally biased region" description="Basic residues" evidence="1">
    <location>
        <begin position="404"/>
        <end position="414"/>
    </location>
</feature>
<feature type="non-terminal residue" evidence="6">
    <location>
        <position position="1"/>
    </location>
</feature>
<name>A0A8J4D3X4_9CHLO</name>
<evidence type="ECO:0000313" key="5">
    <source>
        <dbReference type="EMBL" id="GIL81287.1"/>
    </source>
</evidence>
<dbReference type="OrthoDB" id="5855668at2759"/>
<keyword evidence="8" id="KW-1185">Reference proteome</keyword>
<dbReference type="PROSITE" id="PS00022">
    <property type="entry name" value="EGF_1"/>
    <property type="match status" value="1"/>
</dbReference>
<dbReference type="Proteomes" id="UP000722791">
    <property type="component" value="Unassembled WGS sequence"/>
</dbReference>
<gene>
    <name evidence="5" type="ORF">Vretifemale_10331</name>
    <name evidence="6" type="ORF">Vretimale_1161</name>
</gene>
<evidence type="ECO:0000313" key="6">
    <source>
        <dbReference type="EMBL" id="GIL95062.1"/>
    </source>
</evidence>
<dbReference type="CDD" id="cd00054">
    <property type="entry name" value="EGF_CA"/>
    <property type="match status" value="1"/>
</dbReference>
<evidence type="ECO:0000313" key="7">
    <source>
        <dbReference type="Proteomes" id="UP000722791"/>
    </source>
</evidence>
<evidence type="ECO:0000259" key="4">
    <source>
        <dbReference type="PROSITE" id="PS01186"/>
    </source>
</evidence>
<reference evidence="6" key="1">
    <citation type="journal article" date="2021" name="Proc. Natl. Acad. Sci. U.S.A.">
        <title>Three genomes in the algal genus Volvox reveal the fate of a haploid sex-determining region after a transition to homothallism.</title>
        <authorList>
            <person name="Yamamoto K."/>
            <person name="Hamaji T."/>
            <person name="Kawai-Toyooka H."/>
            <person name="Matsuzaki R."/>
            <person name="Takahashi F."/>
            <person name="Nishimura Y."/>
            <person name="Kawachi M."/>
            <person name="Noguchi H."/>
            <person name="Minakuchi Y."/>
            <person name="Umen J.G."/>
            <person name="Toyoda A."/>
            <person name="Nozaki H."/>
        </authorList>
    </citation>
    <scope>NUCLEOTIDE SEQUENCE</scope>
    <source>
        <strain evidence="6">NIES-3785</strain>
        <strain evidence="5">NIES-3786</strain>
    </source>
</reference>
<evidence type="ECO:0000259" key="3">
    <source>
        <dbReference type="PROSITE" id="PS00022"/>
    </source>
</evidence>
<feature type="compositionally biased region" description="Gly residues" evidence="1">
    <location>
        <begin position="608"/>
        <end position="620"/>
    </location>
</feature>
<feature type="domain" description="EGF-like" evidence="3 4">
    <location>
        <begin position="279"/>
        <end position="290"/>
    </location>
</feature>
<feature type="region of interest" description="Disordered" evidence="1">
    <location>
        <begin position="571"/>
        <end position="620"/>
    </location>
</feature>
<keyword evidence="2" id="KW-1133">Transmembrane helix</keyword>
<feature type="compositionally biased region" description="Gly residues" evidence="1">
    <location>
        <begin position="433"/>
        <end position="444"/>
    </location>
</feature>
<protein>
    <recommendedName>
        <fullName evidence="3 4">EGF-like domain-containing protein</fullName>
    </recommendedName>
</protein>
<dbReference type="Proteomes" id="UP000747110">
    <property type="component" value="Unassembled WGS sequence"/>
</dbReference>
<feature type="region of interest" description="Disordered" evidence="1">
    <location>
        <begin position="392"/>
        <end position="455"/>
    </location>
</feature>
<proteinExistence type="predicted"/>
<evidence type="ECO:0000256" key="2">
    <source>
        <dbReference type="SAM" id="Phobius"/>
    </source>
</evidence>
<evidence type="ECO:0000313" key="8">
    <source>
        <dbReference type="Proteomes" id="UP000747110"/>
    </source>
</evidence>